<protein>
    <submittedName>
        <fullName evidence="1">Uncharacterized protein</fullName>
    </submittedName>
</protein>
<gene>
    <name evidence="1" type="ORF">AAG570_003444</name>
</gene>
<comment type="caution">
    <text evidence="1">The sequence shown here is derived from an EMBL/GenBank/DDBJ whole genome shotgun (WGS) entry which is preliminary data.</text>
</comment>
<organism evidence="1 2">
    <name type="scientific">Ranatra chinensis</name>
    <dbReference type="NCBI Taxonomy" id="642074"/>
    <lineage>
        <taxon>Eukaryota</taxon>
        <taxon>Metazoa</taxon>
        <taxon>Ecdysozoa</taxon>
        <taxon>Arthropoda</taxon>
        <taxon>Hexapoda</taxon>
        <taxon>Insecta</taxon>
        <taxon>Pterygota</taxon>
        <taxon>Neoptera</taxon>
        <taxon>Paraneoptera</taxon>
        <taxon>Hemiptera</taxon>
        <taxon>Heteroptera</taxon>
        <taxon>Panheteroptera</taxon>
        <taxon>Nepomorpha</taxon>
        <taxon>Nepidae</taxon>
        <taxon>Ranatrinae</taxon>
        <taxon>Ranatra</taxon>
    </lineage>
</organism>
<proteinExistence type="predicted"/>
<reference evidence="1 2" key="1">
    <citation type="submission" date="2024-07" db="EMBL/GenBank/DDBJ databases">
        <title>Chromosome-level genome assembly of the water stick insect Ranatra chinensis (Heteroptera: Nepidae).</title>
        <authorList>
            <person name="Liu X."/>
        </authorList>
    </citation>
    <scope>NUCLEOTIDE SEQUENCE [LARGE SCALE GENOMIC DNA]</scope>
    <source>
        <strain evidence="1">Cailab_2021Rc</strain>
        <tissue evidence="1">Muscle</tissue>
    </source>
</reference>
<evidence type="ECO:0000313" key="2">
    <source>
        <dbReference type="Proteomes" id="UP001558652"/>
    </source>
</evidence>
<accession>A0ABD0YLR5</accession>
<dbReference type="EMBL" id="JBFDAA010000014">
    <property type="protein sequence ID" value="KAL1122038.1"/>
    <property type="molecule type" value="Genomic_DNA"/>
</dbReference>
<evidence type="ECO:0000313" key="1">
    <source>
        <dbReference type="EMBL" id="KAL1122038.1"/>
    </source>
</evidence>
<dbReference type="AlphaFoldDB" id="A0ABD0YLR5"/>
<sequence>MNQGPRRSVVKFRRETVRSAYRRCEVSSATKLLTDLRFNGKWAAISAESCWFPPNRPVTKSLPSSQCDSVSGGGVAMPSVVDRKAWILAGGGRARLAVAFVDRNCASFPVDKTICCSLPAVGFPIVPPVMTPHGLHRPGRPPCANTIKKDVGPVTRLRSNAGATEVS</sequence>
<dbReference type="Proteomes" id="UP001558652">
    <property type="component" value="Unassembled WGS sequence"/>
</dbReference>
<keyword evidence="2" id="KW-1185">Reference proteome</keyword>
<name>A0ABD0YLR5_9HEMI</name>